<dbReference type="EMBL" id="NKQK01000003">
    <property type="protein sequence ID" value="PSS33081.1"/>
    <property type="molecule type" value="Genomic_DNA"/>
</dbReference>
<protein>
    <submittedName>
        <fullName evidence="1">Zinc finger CCCH domain-containing protein</fullName>
    </submittedName>
</protein>
<dbReference type="STRING" id="1590841.A0A2R6RSS7"/>
<dbReference type="GO" id="GO:0000712">
    <property type="term" value="P:resolution of meiotic recombination intermediates"/>
    <property type="evidence" value="ECO:0007669"/>
    <property type="project" value="TreeGrafter"/>
</dbReference>
<keyword evidence="2" id="KW-1185">Reference proteome</keyword>
<reference evidence="2" key="2">
    <citation type="journal article" date="2018" name="BMC Genomics">
        <title>A manually annotated Actinidia chinensis var. chinensis (kiwifruit) genome highlights the challenges associated with draft genomes and gene prediction in plants.</title>
        <authorList>
            <person name="Pilkington S.M."/>
            <person name="Crowhurst R."/>
            <person name="Hilario E."/>
            <person name="Nardozza S."/>
            <person name="Fraser L."/>
            <person name="Peng Y."/>
            <person name="Gunaseelan K."/>
            <person name="Simpson R."/>
            <person name="Tahir J."/>
            <person name="Deroles S.C."/>
            <person name="Templeton K."/>
            <person name="Luo Z."/>
            <person name="Davy M."/>
            <person name="Cheng C."/>
            <person name="McNeilage M."/>
            <person name="Scaglione D."/>
            <person name="Liu Y."/>
            <person name="Zhang Q."/>
            <person name="Datson P."/>
            <person name="De Silva N."/>
            <person name="Gardiner S.E."/>
            <person name="Bassett H."/>
            <person name="Chagne D."/>
            <person name="McCallum J."/>
            <person name="Dzierzon H."/>
            <person name="Deng C."/>
            <person name="Wang Y.Y."/>
            <person name="Barron L."/>
            <person name="Manako K."/>
            <person name="Bowen J."/>
            <person name="Foster T.M."/>
            <person name="Erridge Z.A."/>
            <person name="Tiffin H."/>
            <person name="Waite C.N."/>
            <person name="Davies K.M."/>
            <person name="Grierson E.P."/>
            <person name="Laing W.A."/>
            <person name="Kirk R."/>
            <person name="Chen X."/>
            <person name="Wood M."/>
            <person name="Montefiori M."/>
            <person name="Brummell D.A."/>
            <person name="Schwinn K.E."/>
            <person name="Catanach A."/>
            <person name="Fullerton C."/>
            <person name="Li D."/>
            <person name="Meiyalaghan S."/>
            <person name="Nieuwenhuizen N."/>
            <person name="Read N."/>
            <person name="Prakash R."/>
            <person name="Hunter D."/>
            <person name="Zhang H."/>
            <person name="McKenzie M."/>
            <person name="Knabel M."/>
            <person name="Harris A."/>
            <person name="Allan A.C."/>
            <person name="Gleave A."/>
            <person name="Chen A."/>
            <person name="Janssen B.J."/>
            <person name="Plunkett B."/>
            <person name="Ampomah-Dwamena C."/>
            <person name="Voogd C."/>
            <person name="Leif D."/>
            <person name="Lafferty D."/>
            <person name="Souleyre E.J.F."/>
            <person name="Varkonyi-Gasic E."/>
            <person name="Gambi F."/>
            <person name="Hanley J."/>
            <person name="Yao J.L."/>
            <person name="Cheung J."/>
            <person name="David K.M."/>
            <person name="Warren B."/>
            <person name="Marsh K."/>
            <person name="Snowden K.C."/>
            <person name="Lin-Wang K."/>
            <person name="Brian L."/>
            <person name="Martinez-Sanchez M."/>
            <person name="Wang M."/>
            <person name="Ileperuma N."/>
            <person name="Macnee N."/>
            <person name="Campin R."/>
            <person name="McAtee P."/>
            <person name="Drummond R.S.M."/>
            <person name="Espley R.V."/>
            <person name="Ireland H.S."/>
            <person name="Wu R."/>
            <person name="Atkinson R.G."/>
            <person name="Karunairetnam S."/>
            <person name="Bulley S."/>
            <person name="Chunkath S."/>
            <person name="Hanley Z."/>
            <person name="Storey R."/>
            <person name="Thrimawithana A.H."/>
            <person name="Thomson S."/>
            <person name="David C."/>
            <person name="Testolin R."/>
            <person name="Huang H."/>
            <person name="Hellens R.P."/>
            <person name="Schaffer R.J."/>
        </authorList>
    </citation>
    <scope>NUCLEOTIDE SEQUENCE [LARGE SCALE GENOMIC DNA]</scope>
    <source>
        <strain evidence="2">cv. Red5</strain>
    </source>
</reference>
<organism evidence="1 2">
    <name type="scientific">Actinidia chinensis var. chinensis</name>
    <name type="common">Chinese soft-hair kiwi</name>
    <dbReference type="NCBI Taxonomy" id="1590841"/>
    <lineage>
        <taxon>Eukaryota</taxon>
        <taxon>Viridiplantae</taxon>
        <taxon>Streptophyta</taxon>
        <taxon>Embryophyta</taxon>
        <taxon>Tracheophyta</taxon>
        <taxon>Spermatophyta</taxon>
        <taxon>Magnoliopsida</taxon>
        <taxon>eudicotyledons</taxon>
        <taxon>Gunneridae</taxon>
        <taxon>Pentapetalae</taxon>
        <taxon>asterids</taxon>
        <taxon>Ericales</taxon>
        <taxon>Actinidiaceae</taxon>
        <taxon>Actinidia</taxon>
    </lineage>
</organism>
<evidence type="ECO:0000313" key="2">
    <source>
        <dbReference type="Proteomes" id="UP000241394"/>
    </source>
</evidence>
<dbReference type="Proteomes" id="UP000241394">
    <property type="component" value="Chromosome LG3"/>
</dbReference>
<dbReference type="AlphaFoldDB" id="A0A2R6RSS7"/>
<name>A0A2R6RSS7_ACTCC</name>
<dbReference type="Gramene" id="PSS33081">
    <property type="protein sequence ID" value="PSS33081"/>
    <property type="gene ID" value="CEY00_Acc03467"/>
</dbReference>
<evidence type="ECO:0000313" key="1">
    <source>
        <dbReference type="EMBL" id="PSS33081.1"/>
    </source>
</evidence>
<gene>
    <name evidence="1" type="ORF">CEY00_Acc03467</name>
</gene>
<dbReference type="OrthoDB" id="2018152at2759"/>
<dbReference type="PANTHER" id="PTHR35764">
    <property type="entry name" value="PROTEIN SHORTAGE IN CHIASMATA 1"/>
    <property type="match status" value="1"/>
</dbReference>
<dbReference type="InterPro" id="IPR038824">
    <property type="entry name" value="SHOC1-like"/>
</dbReference>
<proteinExistence type="predicted"/>
<comment type="caution">
    <text evidence="1">The sequence shown here is derived from an EMBL/GenBank/DDBJ whole genome shotgun (WGS) entry which is preliminary data.</text>
</comment>
<reference evidence="1 2" key="1">
    <citation type="submission" date="2017-07" db="EMBL/GenBank/DDBJ databases">
        <title>An improved, manually edited Actinidia chinensis var. chinensis (kiwifruit) genome highlights the challenges associated with draft genomes and gene prediction in plants.</title>
        <authorList>
            <person name="Pilkington S."/>
            <person name="Crowhurst R."/>
            <person name="Hilario E."/>
            <person name="Nardozza S."/>
            <person name="Fraser L."/>
            <person name="Peng Y."/>
            <person name="Gunaseelan K."/>
            <person name="Simpson R."/>
            <person name="Tahir J."/>
            <person name="Deroles S."/>
            <person name="Templeton K."/>
            <person name="Luo Z."/>
            <person name="Davy M."/>
            <person name="Cheng C."/>
            <person name="Mcneilage M."/>
            <person name="Scaglione D."/>
            <person name="Liu Y."/>
            <person name="Zhang Q."/>
            <person name="Datson P."/>
            <person name="De Silva N."/>
            <person name="Gardiner S."/>
            <person name="Bassett H."/>
            <person name="Chagne D."/>
            <person name="Mccallum J."/>
            <person name="Dzierzon H."/>
            <person name="Deng C."/>
            <person name="Wang Y.-Y."/>
            <person name="Barron N."/>
            <person name="Manako K."/>
            <person name="Bowen J."/>
            <person name="Foster T."/>
            <person name="Erridge Z."/>
            <person name="Tiffin H."/>
            <person name="Waite C."/>
            <person name="Davies K."/>
            <person name="Grierson E."/>
            <person name="Laing W."/>
            <person name="Kirk R."/>
            <person name="Chen X."/>
            <person name="Wood M."/>
            <person name="Montefiori M."/>
            <person name="Brummell D."/>
            <person name="Schwinn K."/>
            <person name="Catanach A."/>
            <person name="Fullerton C."/>
            <person name="Li D."/>
            <person name="Meiyalaghan S."/>
            <person name="Nieuwenhuizen N."/>
            <person name="Read N."/>
            <person name="Prakash R."/>
            <person name="Hunter D."/>
            <person name="Zhang H."/>
            <person name="Mckenzie M."/>
            <person name="Knabel M."/>
            <person name="Harris A."/>
            <person name="Allan A."/>
            <person name="Chen A."/>
            <person name="Janssen B."/>
            <person name="Plunkett B."/>
            <person name="Dwamena C."/>
            <person name="Voogd C."/>
            <person name="Leif D."/>
            <person name="Lafferty D."/>
            <person name="Souleyre E."/>
            <person name="Varkonyi-Gasic E."/>
            <person name="Gambi F."/>
            <person name="Hanley J."/>
            <person name="Yao J.-L."/>
            <person name="Cheung J."/>
            <person name="David K."/>
            <person name="Warren B."/>
            <person name="Marsh K."/>
            <person name="Snowden K."/>
            <person name="Lin-Wang K."/>
            <person name="Brian L."/>
            <person name="Martinez-Sanchez M."/>
            <person name="Wang M."/>
            <person name="Ileperuma N."/>
            <person name="Macnee N."/>
            <person name="Campin R."/>
            <person name="Mcatee P."/>
            <person name="Drummond R."/>
            <person name="Espley R."/>
            <person name="Ireland H."/>
            <person name="Wu R."/>
            <person name="Atkinson R."/>
            <person name="Karunairetnam S."/>
            <person name="Bulley S."/>
            <person name="Chunkath S."/>
            <person name="Hanley Z."/>
            <person name="Storey R."/>
            <person name="Thrimawithana A."/>
            <person name="Thomson S."/>
            <person name="David C."/>
            <person name="Testolin R."/>
        </authorList>
    </citation>
    <scope>NUCLEOTIDE SEQUENCE [LARGE SCALE GENOMIC DNA]</scope>
    <source>
        <strain evidence="2">cv. Red5</strain>
        <tissue evidence="1">Young leaf</tissue>
    </source>
</reference>
<dbReference type="PANTHER" id="PTHR35764:SF1">
    <property type="entry name" value="PROTEIN SHORTAGE IN CHIASMATA 1"/>
    <property type="match status" value="1"/>
</dbReference>
<accession>A0A2R6RSS7</accession>
<sequence>MRTRFLSIENSNSAPIQATETLEFLRLSPPHLPPSNSSIYDDLRFFFNDVSSPSPSLEMESFSIDSPLSKFFSTVLPRSIDVETVDFAESSSCSEEDRLYKQRNSSSRHTEEKNEFFNGNEGYGFGLIEFELPELELSLENACFFEEEKIQFFSEVVESDINMAFSRQLELDFKFFISFMIVLFAHGYVMRNPYYKDLESFELHKDIVGLLRDHSEDSGCVPQSPETLSSKITSTSTPFLKQSSSPMILPKREKQIQRETEGFEMGQRFPCVRFCGFFQVFEGESSFLAAVMESSDDVYAVAASLSIDLQLFCSDSSELTDEIILSCIGCATKLTRHNYPKMPESETLAESFLTAFPSINPLSAHAILSSGGILVEFLQWSHQHRIRAIQKYHVPDQSVNLLSILCRYGEWEDSRSAMTD</sequence>
<dbReference type="InParanoid" id="A0A2R6RSS7"/>